<evidence type="ECO:0000256" key="3">
    <source>
        <dbReference type="ARBA" id="ARBA00023242"/>
    </source>
</evidence>
<feature type="compositionally biased region" description="Low complexity" evidence="5">
    <location>
        <begin position="669"/>
        <end position="678"/>
    </location>
</feature>
<dbReference type="EMBL" id="NBII01000001">
    <property type="protein sequence ID" value="PAV23127.1"/>
    <property type="molecule type" value="Genomic_DNA"/>
</dbReference>
<dbReference type="SMART" id="SM00066">
    <property type="entry name" value="GAL4"/>
    <property type="match status" value="1"/>
</dbReference>
<feature type="region of interest" description="Disordered" evidence="5">
    <location>
        <begin position="638"/>
        <end position="680"/>
    </location>
</feature>
<organism evidence="7 8">
    <name type="scientific">Pyrrhoderma noxium</name>
    <dbReference type="NCBI Taxonomy" id="2282107"/>
    <lineage>
        <taxon>Eukaryota</taxon>
        <taxon>Fungi</taxon>
        <taxon>Dikarya</taxon>
        <taxon>Basidiomycota</taxon>
        <taxon>Agaricomycotina</taxon>
        <taxon>Agaricomycetes</taxon>
        <taxon>Hymenochaetales</taxon>
        <taxon>Hymenochaetaceae</taxon>
        <taxon>Pyrrhoderma</taxon>
    </lineage>
</organism>
<feature type="coiled-coil region" evidence="4">
    <location>
        <begin position="77"/>
        <end position="104"/>
    </location>
</feature>
<dbReference type="InterPro" id="IPR001138">
    <property type="entry name" value="Zn2Cys6_DnaBD"/>
</dbReference>
<sequence>MPLQRVSSVDTRKNRDKDSIELRRSRGEISCAECRRLKLKCDKTIPCSSCVRRGCPTICPNKTLSTGQGTRFVLADSDTLHHKLSEMSKRIRQLEDALQIAHAAVSTGHHPFLSRELLEIKNGVVATSVPEKEVSPDHELTECEKELVDSLGQLTVDEGGEIYLGGAGALIVKHFKEYRSETGDTRNFAEMGKELKYLSNVFPFSPAFLPTDELQDLIESKLPSYARASSLVETYLENMSWFFRCVDRDQIMEELMPEVYRRQRAAANSSANLDEIPRTDPHVLALLLAIFACGAAGDLTLAPGNEESDLYYHLTKAALGLRSVFDGANLVSVQVISLIGMYDLWSSRRTTPEISWKMVNFSCLLAVSIGLHRDPARFKLSPKLVQRRRSVFWELYSADVWQSLASGRPSMFHRSVVDCQFPEDTEARLDENGEIIESPLLLKYRFTKEVGVDMLDLLVSTGPIKYSRIVELDQRVREFSPKDIIWSNDAEPHGATVLDMVKRHMISAHKDATLILLHRNFFFRALVENPSDPLQTAFAPSFISTFRSASDMLRMQHRHFHSYSNMMIRIWPIWGHVIMASIILATVAIVGPQSTFAPQAYGEFVTALSLLSKVTSQPITRVSMPVLLRLKEKAHNALYPKKKNEEPEDIPSPQSNLDLGVPIAPRPPTSESTSKSPSPLIPPEALFSTFAPSSDIVEFASLFKKSRAKNRDPNRINNTQAMNIARPSAFPYIDHPQFIQNRPPEASQEGITELPVNLDVTSSVPPAQFSQTSHNFSDTHVVSPANVNAYSMDHQPMEIYENAWNSFVSSDAHQSPQSSLPLSAASLDARTSAYSSSLYDKQSPYSSDQGVVNLASLQHPIDFSGIYNGQISADASSLFNMDFDVSFDMRAAVGQEGSTPIMAQDLEAWDAILQDPRFCEQTHRNGTGVVTEVEFS</sequence>
<dbReference type="CDD" id="cd00067">
    <property type="entry name" value="GAL4"/>
    <property type="match status" value="1"/>
</dbReference>
<evidence type="ECO:0000256" key="1">
    <source>
        <dbReference type="ARBA" id="ARBA00004123"/>
    </source>
</evidence>
<dbReference type="PROSITE" id="PS50048">
    <property type="entry name" value="ZN2_CY6_FUNGAL_2"/>
    <property type="match status" value="1"/>
</dbReference>
<keyword evidence="2" id="KW-0479">Metal-binding</keyword>
<dbReference type="GO" id="GO:0003677">
    <property type="term" value="F:DNA binding"/>
    <property type="evidence" value="ECO:0007669"/>
    <property type="project" value="InterPro"/>
</dbReference>
<dbReference type="PANTHER" id="PTHR31001">
    <property type="entry name" value="UNCHARACTERIZED TRANSCRIPTIONAL REGULATORY PROTEIN"/>
    <property type="match status" value="1"/>
</dbReference>
<gene>
    <name evidence="7" type="ORF">PNOK_0019500</name>
</gene>
<evidence type="ECO:0000313" key="7">
    <source>
        <dbReference type="EMBL" id="PAV23127.1"/>
    </source>
</evidence>
<dbReference type="Pfam" id="PF04082">
    <property type="entry name" value="Fungal_trans"/>
    <property type="match status" value="1"/>
</dbReference>
<proteinExistence type="predicted"/>
<dbReference type="SUPFAM" id="SSF57701">
    <property type="entry name" value="Zn2/Cys6 DNA-binding domain"/>
    <property type="match status" value="1"/>
</dbReference>
<dbReference type="CDD" id="cd12148">
    <property type="entry name" value="fungal_TF_MHR"/>
    <property type="match status" value="1"/>
</dbReference>
<reference evidence="7 8" key="1">
    <citation type="journal article" date="2017" name="Mol. Ecol.">
        <title>Comparative and population genomic landscape of Phellinus noxius: A hypervariable fungus causing root rot in trees.</title>
        <authorList>
            <person name="Chung C.L."/>
            <person name="Lee T.J."/>
            <person name="Akiba M."/>
            <person name="Lee H.H."/>
            <person name="Kuo T.H."/>
            <person name="Liu D."/>
            <person name="Ke H.M."/>
            <person name="Yokoi T."/>
            <person name="Roa M.B."/>
            <person name="Lu M.J."/>
            <person name="Chang Y.Y."/>
            <person name="Ann P.J."/>
            <person name="Tsai J.N."/>
            <person name="Chen C.Y."/>
            <person name="Tzean S.S."/>
            <person name="Ota Y."/>
            <person name="Hattori T."/>
            <person name="Sahashi N."/>
            <person name="Liou R.F."/>
            <person name="Kikuchi T."/>
            <person name="Tsai I.J."/>
        </authorList>
    </citation>
    <scope>NUCLEOTIDE SEQUENCE [LARGE SCALE GENOMIC DNA]</scope>
    <source>
        <strain evidence="7 8">FFPRI411160</strain>
    </source>
</reference>
<feature type="domain" description="Zn(2)-C6 fungal-type" evidence="6">
    <location>
        <begin position="30"/>
        <end position="59"/>
    </location>
</feature>
<dbReference type="AlphaFoldDB" id="A0A286UU69"/>
<accession>A0A286UU69</accession>
<dbReference type="SMART" id="SM00906">
    <property type="entry name" value="Fungal_trans"/>
    <property type="match status" value="1"/>
</dbReference>
<keyword evidence="3" id="KW-0539">Nucleus</keyword>
<comment type="caution">
    <text evidence="7">The sequence shown here is derived from an EMBL/GenBank/DDBJ whole genome shotgun (WGS) entry which is preliminary data.</text>
</comment>
<dbReference type="Gene3D" id="4.10.240.10">
    <property type="entry name" value="Zn(2)-C6 fungal-type DNA-binding domain"/>
    <property type="match status" value="1"/>
</dbReference>
<evidence type="ECO:0000256" key="4">
    <source>
        <dbReference type="SAM" id="Coils"/>
    </source>
</evidence>
<dbReference type="STRING" id="2282107.A0A286UU69"/>
<comment type="subcellular location">
    <subcellularLocation>
        <location evidence="1">Nucleus</location>
    </subcellularLocation>
</comment>
<dbReference type="InterPro" id="IPR036864">
    <property type="entry name" value="Zn2-C6_fun-type_DNA-bd_sf"/>
</dbReference>
<evidence type="ECO:0000259" key="6">
    <source>
        <dbReference type="PROSITE" id="PS50048"/>
    </source>
</evidence>
<dbReference type="Proteomes" id="UP000217199">
    <property type="component" value="Unassembled WGS sequence"/>
</dbReference>
<dbReference type="InterPro" id="IPR007219">
    <property type="entry name" value="XnlR_reg_dom"/>
</dbReference>
<dbReference type="OrthoDB" id="424974at2759"/>
<dbReference type="GO" id="GO:0000981">
    <property type="term" value="F:DNA-binding transcription factor activity, RNA polymerase II-specific"/>
    <property type="evidence" value="ECO:0007669"/>
    <property type="project" value="InterPro"/>
</dbReference>
<dbReference type="InterPro" id="IPR050613">
    <property type="entry name" value="Sec_Metabolite_Reg"/>
</dbReference>
<dbReference type="GO" id="GO:0008270">
    <property type="term" value="F:zinc ion binding"/>
    <property type="evidence" value="ECO:0007669"/>
    <property type="project" value="InterPro"/>
</dbReference>
<protein>
    <recommendedName>
        <fullName evidence="6">Zn(2)-C6 fungal-type domain-containing protein</fullName>
    </recommendedName>
</protein>
<dbReference type="GO" id="GO:0005634">
    <property type="term" value="C:nucleus"/>
    <property type="evidence" value="ECO:0007669"/>
    <property type="project" value="UniProtKB-SubCell"/>
</dbReference>
<keyword evidence="4" id="KW-0175">Coiled coil</keyword>
<evidence type="ECO:0000256" key="2">
    <source>
        <dbReference type="ARBA" id="ARBA00022723"/>
    </source>
</evidence>
<dbReference type="InParanoid" id="A0A286UU69"/>
<name>A0A286UU69_9AGAM</name>
<dbReference type="PROSITE" id="PS00463">
    <property type="entry name" value="ZN2_CY6_FUNGAL_1"/>
    <property type="match status" value="1"/>
</dbReference>
<dbReference type="Pfam" id="PF00172">
    <property type="entry name" value="Zn_clus"/>
    <property type="match status" value="1"/>
</dbReference>
<keyword evidence="8" id="KW-1185">Reference proteome</keyword>
<dbReference type="GO" id="GO:0006351">
    <property type="term" value="P:DNA-templated transcription"/>
    <property type="evidence" value="ECO:0007669"/>
    <property type="project" value="InterPro"/>
</dbReference>
<dbReference type="PANTHER" id="PTHR31001:SF56">
    <property type="entry name" value="ZN(2)-C6 FUNGAL-TYPE DOMAIN-CONTAINING PROTEIN"/>
    <property type="match status" value="1"/>
</dbReference>
<evidence type="ECO:0000256" key="5">
    <source>
        <dbReference type="SAM" id="MobiDB-lite"/>
    </source>
</evidence>
<evidence type="ECO:0000313" key="8">
    <source>
        <dbReference type="Proteomes" id="UP000217199"/>
    </source>
</evidence>